<sequence>MAQKGKRINEEIRSDKINVISATWEQLWIVSFEKAMQIAAETEMDLVEVSEQDWVVTAKIMDYGKFLFKQQKNISKSKVNSKKSELKTIRLTYRIWDHDIEIRKNQAIKFAKAGHPLKVTLMLKWRENQYSAAALEKVESFCRSLEEFYKSEWKVTKAWTTFYMMMNPKK</sequence>
<dbReference type="Gene3D" id="3.10.20.80">
    <property type="entry name" value="Translation initiation factor 3 (IF-3), N-terminal domain"/>
    <property type="match status" value="1"/>
</dbReference>
<dbReference type="InterPro" id="IPR001288">
    <property type="entry name" value="Translation_initiation_fac_3"/>
</dbReference>
<dbReference type="GO" id="GO:0003743">
    <property type="term" value="F:translation initiation factor activity"/>
    <property type="evidence" value="ECO:0007669"/>
    <property type="project" value="UniProtKB-UniRule"/>
</dbReference>
<dbReference type="GO" id="GO:0005737">
    <property type="term" value="C:cytoplasm"/>
    <property type="evidence" value="ECO:0007669"/>
    <property type="project" value="UniProtKB-ARBA"/>
</dbReference>
<keyword evidence="3" id="KW-0648">Protein biosynthesis</keyword>
<gene>
    <name evidence="7" type="ORF">ACD_4C00457G0006</name>
</gene>
<evidence type="ECO:0000259" key="5">
    <source>
        <dbReference type="Pfam" id="PF00707"/>
    </source>
</evidence>
<dbReference type="InterPro" id="IPR019815">
    <property type="entry name" value="Translation_initiation_fac_3_C"/>
</dbReference>
<dbReference type="Gene3D" id="3.30.110.10">
    <property type="entry name" value="Translation initiation factor 3 (IF-3), C-terminal domain"/>
    <property type="match status" value="1"/>
</dbReference>
<dbReference type="EMBL" id="AMFJ01000973">
    <property type="protein sequence ID" value="EKE26060.1"/>
    <property type="molecule type" value="Genomic_DNA"/>
</dbReference>
<proteinExistence type="inferred from homology"/>
<dbReference type="InterPro" id="IPR019814">
    <property type="entry name" value="Translation_initiation_fac_3_N"/>
</dbReference>
<reference evidence="7" key="1">
    <citation type="journal article" date="2012" name="Science">
        <title>Fermentation, hydrogen, and sulfur metabolism in multiple uncultivated bacterial phyla.</title>
        <authorList>
            <person name="Wrighton K.C."/>
            <person name="Thomas B.C."/>
            <person name="Sharon I."/>
            <person name="Miller C.S."/>
            <person name="Castelle C.J."/>
            <person name="VerBerkmoes N.C."/>
            <person name="Wilkins M.J."/>
            <person name="Hettich R.L."/>
            <person name="Lipton M.S."/>
            <person name="Williams K.H."/>
            <person name="Long P.E."/>
            <person name="Banfield J.F."/>
        </authorList>
    </citation>
    <scope>NUCLEOTIDE SEQUENCE [LARGE SCALE GENOMIC DNA]</scope>
</reference>
<evidence type="ECO:0000256" key="4">
    <source>
        <dbReference type="NCBIfam" id="TIGR00168"/>
    </source>
</evidence>
<feature type="domain" description="Translation initiation factor 3 C-terminal" evidence="5">
    <location>
        <begin position="85"/>
        <end position="169"/>
    </location>
</feature>
<dbReference type="NCBIfam" id="TIGR00168">
    <property type="entry name" value="infC"/>
    <property type="match status" value="1"/>
</dbReference>
<organism evidence="7">
    <name type="scientific">uncultured bacterium</name>
    <name type="common">gcode 4</name>
    <dbReference type="NCBI Taxonomy" id="1234023"/>
    <lineage>
        <taxon>Bacteria</taxon>
        <taxon>environmental samples</taxon>
    </lineage>
</organism>
<dbReference type="PANTHER" id="PTHR10938:SF0">
    <property type="entry name" value="TRANSLATION INITIATION FACTOR IF-3, MITOCHONDRIAL"/>
    <property type="match status" value="1"/>
</dbReference>
<dbReference type="SUPFAM" id="SSF54364">
    <property type="entry name" value="Translation initiation factor IF3, N-terminal domain"/>
    <property type="match status" value="1"/>
</dbReference>
<dbReference type="GO" id="GO:0032790">
    <property type="term" value="P:ribosome disassembly"/>
    <property type="evidence" value="ECO:0007669"/>
    <property type="project" value="TreeGrafter"/>
</dbReference>
<name>K2GRX3_9BACT</name>
<evidence type="ECO:0000259" key="6">
    <source>
        <dbReference type="Pfam" id="PF05198"/>
    </source>
</evidence>
<comment type="caution">
    <text evidence="7">The sequence shown here is derived from an EMBL/GenBank/DDBJ whole genome shotgun (WGS) entry which is preliminary data.</text>
</comment>
<dbReference type="InterPro" id="IPR036787">
    <property type="entry name" value="T_IF-3_N_sf"/>
</dbReference>
<protein>
    <recommendedName>
        <fullName evidence="4">Translation initiation factor IF-3</fullName>
    </recommendedName>
</protein>
<dbReference type="SUPFAM" id="SSF55200">
    <property type="entry name" value="Translation initiation factor IF3, C-terminal domain"/>
    <property type="match status" value="1"/>
</dbReference>
<keyword evidence="2 7" id="KW-0396">Initiation factor</keyword>
<evidence type="ECO:0000256" key="3">
    <source>
        <dbReference type="ARBA" id="ARBA00022917"/>
    </source>
</evidence>
<dbReference type="Pfam" id="PF00707">
    <property type="entry name" value="IF3_C"/>
    <property type="match status" value="1"/>
</dbReference>
<comment type="similarity">
    <text evidence="1">Belongs to the IF-3 family.</text>
</comment>
<evidence type="ECO:0000313" key="7">
    <source>
        <dbReference type="EMBL" id="EKE26060.1"/>
    </source>
</evidence>
<dbReference type="PANTHER" id="PTHR10938">
    <property type="entry name" value="TRANSLATION INITIATION FACTOR IF-3"/>
    <property type="match status" value="1"/>
</dbReference>
<evidence type="ECO:0000256" key="1">
    <source>
        <dbReference type="ARBA" id="ARBA00005439"/>
    </source>
</evidence>
<accession>K2GRX3</accession>
<dbReference type="InterPro" id="IPR036788">
    <property type="entry name" value="T_IF-3_C_sf"/>
</dbReference>
<dbReference type="GO" id="GO:0043022">
    <property type="term" value="F:ribosome binding"/>
    <property type="evidence" value="ECO:0007669"/>
    <property type="project" value="TreeGrafter"/>
</dbReference>
<dbReference type="AlphaFoldDB" id="K2GRX3"/>
<feature type="domain" description="Translation initiation factor 3 N-terminal" evidence="6">
    <location>
        <begin position="8"/>
        <end position="73"/>
    </location>
</feature>
<dbReference type="Pfam" id="PF05198">
    <property type="entry name" value="IF3_N"/>
    <property type="match status" value="1"/>
</dbReference>
<evidence type="ECO:0000256" key="2">
    <source>
        <dbReference type="ARBA" id="ARBA00022540"/>
    </source>
</evidence>